<feature type="binding site" evidence="6">
    <location>
        <begin position="119"/>
        <end position="120"/>
    </location>
    <ligand>
        <name>S-adenosyl-L-methionine</name>
        <dbReference type="ChEBI" id="CHEBI:59789"/>
    </ligand>
</feature>
<evidence type="ECO:0000256" key="1">
    <source>
        <dbReference type="ARBA" id="ARBA00022490"/>
    </source>
</evidence>
<dbReference type="PIRSF" id="PIRSF003078">
    <property type="entry name" value="GidB"/>
    <property type="match status" value="1"/>
</dbReference>
<dbReference type="InterPro" id="IPR029063">
    <property type="entry name" value="SAM-dependent_MTases_sf"/>
</dbReference>
<keyword evidence="3 6" id="KW-0489">Methyltransferase</keyword>
<dbReference type="Proteomes" id="UP000198914">
    <property type="component" value="Unassembled WGS sequence"/>
</dbReference>
<evidence type="ECO:0000256" key="5">
    <source>
        <dbReference type="ARBA" id="ARBA00022691"/>
    </source>
</evidence>
<dbReference type="GO" id="GO:0005829">
    <property type="term" value="C:cytosol"/>
    <property type="evidence" value="ECO:0007669"/>
    <property type="project" value="TreeGrafter"/>
</dbReference>
<evidence type="ECO:0000256" key="2">
    <source>
        <dbReference type="ARBA" id="ARBA00022552"/>
    </source>
</evidence>
<dbReference type="EMBL" id="FNPX01000001">
    <property type="protein sequence ID" value="SDY39041.1"/>
    <property type="molecule type" value="Genomic_DNA"/>
</dbReference>
<sequence>MSIISTHFDVSRETQDALDHLEVLVRKWNPRINLVAKSTLAALQDRHFADGIALIRYGEGVGKWVDLGSGGGFPGLVVAIIEGGKRPIKLIESDGRKCAFLATARRELGLSVEIVNSRIEAADPQRAEVISARALAPLPGLLEFSARHVAEDGALLFLKGANWRSEDLVARKNWEYDLEVFDNPAGTGSVILKIKNARRIKQ</sequence>
<organism evidence="7 8">
    <name type="scientific">Jannaschia faecimaris</name>
    <dbReference type="NCBI Taxonomy" id="1244108"/>
    <lineage>
        <taxon>Bacteria</taxon>
        <taxon>Pseudomonadati</taxon>
        <taxon>Pseudomonadota</taxon>
        <taxon>Alphaproteobacteria</taxon>
        <taxon>Rhodobacterales</taxon>
        <taxon>Roseobacteraceae</taxon>
        <taxon>Jannaschia</taxon>
    </lineage>
</organism>
<dbReference type="PANTHER" id="PTHR31760">
    <property type="entry name" value="S-ADENOSYL-L-METHIONINE-DEPENDENT METHYLTRANSFERASES SUPERFAMILY PROTEIN"/>
    <property type="match status" value="1"/>
</dbReference>
<reference evidence="8" key="1">
    <citation type="submission" date="2016-10" db="EMBL/GenBank/DDBJ databases">
        <authorList>
            <person name="Varghese N."/>
            <person name="Submissions S."/>
        </authorList>
    </citation>
    <scope>NUCLEOTIDE SEQUENCE [LARGE SCALE GENOMIC DNA]</scope>
    <source>
        <strain evidence="8">DSM 100420</strain>
    </source>
</reference>
<feature type="binding site" evidence="6">
    <location>
        <position position="73"/>
    </location>
    <ligand>
        <name>S-adenosyl-L-methionine</name>
        <dbReference type="ChEBI" id="CHEBI:59789"/>
    </ligand>
</feature>
<proteinExistence type="inferred from homology"/>
<keyword evidence="5 6" id="KW-0949">S-adenosyl-L-methionine</keyword>
<dbReference type="InterPro" id="IPR003682">
    <property type="entry name" value="rRNA_ssu_MeTfrase_G"/>
</dbReference>
<evidence type="ECO:0000256" key="6">
    <source>
        <dbReference type="HAMAP-Rule" id="MF_00074"/>
    </source>
</evidence>
<dbReference type="NCBIfam" id="TIGR00138">
    <property type="entry name" value="rsmG_gidB"/>
    <property type="match status" value="1"/>
</dbReference>
<dbReference type="GO" id="GO:0070043">
    <property type="term" value="F:rRNA (guanine-N7-)-methyltransferase activity"/>
    <property type="evidence" value="ECO:0007669"/>
    <property type="project" value="UniProtKB-UniRule"/>
</dbReference>
<name>A0A1H3JGJ8_9RHOB</name>
<dbReference type="OrthoDB" id="9808773at2"/>
<dbReference type="Pfam" id="PF02527">
    <property type="entry name" value="GidB"/>
    <property type="match status" value="1"/>
</dbReference>
<dbReference type="Gene3D" id="3.40.50.150">
    <property type="entry name" value="Vaccinia Virus protein VP39"/>
    <property type="match status" value="1"/>
</dbReference>
<evidence type="ECO:0000313" key="8">
    <source>
        <dbReference type="Proteomes" id="UP000198914"/>
    </source>
</evidence>
<comment type="subcellular location">
    <subcellularLocation>
        <location evidence="6">Cytoplasm</location>
    </subcellularLocation>
</comment>
<keyword evidence="8" id="KW-1185">Reference proteome</keyword>
<dbReference type="SUPFAM" id="SSF53335">
    <property type="entry name" value="S-adenosyl-L-methionine-dependent methyltransferases"/>
    <property type="match status" value="1"/>
</dbReference>
<evidence type="ECO:0000256" key="3">
    <source>
        <dbReference type="ARBA" id="ARBA00022603"/>
    </source>
</evidence>
<dbReference type="AlphaFoldDB" id="A0A1H3JGJ8"/>
<comment type="catalytic activity">
    <reaction evidence="6">
        <text>guanosine(527) in 16S rRNA + S-adenosyl-L-methionine = N(7)-methylguanosine(527) in 16S rRNA + S-adenosyl-L-homocysteine</text>
        <dbReference type="Rhea" id="RHEA:42732"/>
        <dbReference type="Rhea" id="RHEA-COMP:10209"/>
        <dbReference type="Rhea" id="RHEA-COMP:10210"/>
        <dbReference type="ChEBI" id="CHEBI:57856"/>
        <dbReference type="ChEBI" id="CHEBI:59789"/>
        <dbReference type="ChEBI" id="CHEBI:74269"/>
        <dbReference type="ChEBI" id="CHEBI:74480"/>
        <dbReference type="EC" id="2.1.1.170"/>
    </reaction>
</comment>
<feature type="binding site" evidence="6">
    <location>
        <position position="133"/>
    </location>
    <ligand>
        <name>S-adenosyl-L-methionine</name>
        <dbReference type="ChEBI" id="CHEBI:59789"/>
    </ligand>
</feature>
<feature type="binding site" evidence="6">
    <location>
        <position position="68"/>
    </location>
    <ligand>
        <name>S-adenosyl-L-methionine</name>
        <dbReference type="ChEBI" id="CHEBI:59789"/>
    </ligand>
</feature>
<dbReference type="STRING" id="1244108.SAMN05444004_101326"/>
<dbReference type="EC" id="2.1.1.170" evidence="6"/>
<dbReference type="PANTHER" id="PTHR31760:SF0">
    <property type="entry name" value="S-ADENOSYL-L-METHIONINE-DEPENDENT METHYLTRANSFERASES SUPERFAMILY PROTEIN"/>
    <property type="match status" value="1"/>
</dbReference>
<evidence type="ECO:0000313" key="7">
    <source>
        <dbReference type="EMBL" id="SDY39041.1"/>
    </source>
</evidence>
<comment type="similarity">
    <text evidence="6">Belongs to the methyltransferase superfamily. RNA methyltransferase RsmG family.</text>
</comment>
<evidence type="ECO:0000256" key="4">
    <source>
        <dbReference type="ARBA" id="ARBA00022679"/>
    </source>
</evidence>
<accession>A0A1H3JGJ8</accession>
<keyword evidence="1 6" id="KW-0963">Cytoplasm</keyword>
<comment type="caution">
    <text evidence="6">Lacks conserved residue(s) required for the propagation of feature annotation.</text>
</comment>
<comment type="function">
    <text evidence="6">Specifically methylates the N7 position of guanine in position 527 of 16S rRNA.</text>
</comment>
<gene>
    <name evidence="6" type="primary">rsmG</name>
    <name evidence="7" type="ORF">SAMN05444004_101326</name>
</gene>
<dbReference type="RefSeq" id="WP_092641272.1">
    <property type="nucleotide sequence ID" value="NZ_FNPX01000001.1"/>
</dbReference>
<keyword evidence="2 6" id="KW-0698">rRNA processing</keyword>
<protein>
    <recommendedName>
        <fullName evidence="6">Ribosomal RNA small subunit methyltransferase G</fullName>
        <ecNumber evidence="6">2.1.1.170</ecNumber>
    </recommendedName>
    <alternativeName>
        <fullName evidence="6">16S rRNA 7-methylguanosine methyltransferase</fullName>
        <shortName evidence="6">16S rRNA m7G methyltransferase</shortName>
    </alternativeName>
</protein>
<keyword evidence="4 6" id="KW-0808">Transferase</keyword>
<dbReference type="HAMAP" id="MF_00074">
    <property type="entry name" value="16SrRNA_methyltr_G"/>
    <property type="match status" value="1"/>
</dbReference>